<sequence>MSDQNLINKLNDYEEEMCEVKTQLRTTVNLSGRLVSMVKDLTDEVQRLSSTLGEMNSQMVGTTVREPPAASPEAVPRLYEKIPPLAQPRDKDNKRKRVENFKDGAKRVMCERWSGNSLSGPLSEDMIEAGYIKLYRKAGDLVKDLGPSLYGNRCRIRLIKDR</sequence>
<gene>
    <name evidence="1" type="primary">ABSGL_04800.1 scaffold 5911</name>
</gene>
<organism evidence="1">
    <name type="scientific">Absidia glauca</name>
    <name type="common">Pin mould</name>
    <dbReference type="NCBI Taxonomy" id="4829"/>
    <lineage>
        <taxon>Eukaryota</taxon>
        <taxon>Fungi</taxon>
        <taxon>Fungi incertae sedis</taxon>
        <taxon>Mucoromycota</taxon>
        <taxon>Mucoromycotina</taxon>
        <taxon>Mucoromycetes</taxon>
        <taxon>Mucorales</taxon>
        <taxon>Cunninghamellaceae</taxon>
        <taxon>Absidia</taxon>
    </lineage>
</organism>
<accession>A0A163JGJ6</accession>
<dbReference type="AlphaFoldDB" id="A0A163JGJ6"/>
<name>A0A163JGJ6_ABSGL</name>
<dbReference type="InParanoid" id="A0A163JGJ6"/>
<dbReference type="EMBL" id="LT552523">
    <property type="protein sequence ID" value="SAL99213.1"/>
    <property type="molecule type" value="Genomic_DNA"/>
</dbReference>
<evidence type="ECO:0000313" key="1">
    <source>
        <dbReference type="EMBL" id="SAL99213.1"/>
    </source>
</evidence>
<evidence type="ECO:0000313" key="2">
    <source>
        <dbReference type="Proteomes" id="UP000078561"/>
    </source>
</evidence>
<dbReference type="Proteomes" id="UP000078561">
    <property type="component" value="Unassembled WGS sequence"/>
</dbReference>
<reference evidence="1" key="1">
    <citation type="submission" date="2016-04" db="EMBL/GenBank/DDBJ databases">
        <authorList>
            <person name="Evans L.H."/>
            <person name="Alamgir A."/>
            <person name="Owens N."/>
            <person name="Weber N.D."/>
            <person name="Virtaneva K."/>
            <person name="Barbian K."/>
            <person name="Babar A."/>
            <person name="Rosenke K."/>
        </authorList>
    </citation>
    <scope>NUCLEOTIDE SEQUENCE [LARGE SCALE GENOMIC DNA]</scope>
    <source>
        <strain evidence="1">CBS 101.48</strain>
    </source>
</reference>
<protein>
    <submittedName>
        <fullName evidence="1">Uncharacterized protein</fullName>
    </submittedName>
</protein>
<keyword evidence="2" id="KW-1185">Reference proteome</keyword>
<proteinExistence type="predicted"/>